<dbReference type="GO" id="GO:0016020">
    <property type="term" value="C:membrane"/>
    <property type="evidence" value="ECO:0007669"/>
    <property type="project" value="TreeGrafter"/>
</dbReference>
<dbReference type="Gene3D" id="3.40.50.1820">
    <property type="entry name" value="alpha/beta hydrolase"/>
    <property type="match status" value="1"/>
</dbReference>
<accession>A0A217EEP2</accession>
<feature type="domain" description="AB hydrolase-1" evidence="1">
    <location>
        <begin position="38"/>
        <end position="265"/>
    </location>
</feature>
<evidence type="ECO:0000313" key="3">
    <source>
        <dbReference type="Proteomes" id="UP000243463"/>
    </source>
</evidence>
<protein>
    <submittedName>
        <fullName evidence="2">Pimeloyl-ACP methyl ester carboxylesterase</fullName>
    </submittedName>
</protein>
<organism evidence="2 3">
    <name type="scientific">Acinetobacter apis</name>
    <dbReference type="NCBI Taxonomy" id="1229165"/>
    <lineage>
        <taxon>Bacteria</taxon>
        <taxon>Pseudomonadati</taxon>
        <taxon>Pseudomonadota</taxon>
        <taxon>Gammaproteobacteria</taxon>
        <taxon>Moraxellales</taxon>
        <taxon>Moraxellaceae</taxon>
        <taxon>Acinetobacter</taxon>
    </lineage>
</organism>
<dbReference type="InterPro" id="IPR029058">
    <property type="entry name" value="AB_hydrolase_fold"/>
</dbReference>
<dbReference type="InterPro" id="IPR000073">
    <property type="entry name" value="AB_hydrolase_1"/>
</dbReference>
<keyword evidence="3" id="KW-1185">Reference proteome</keyword>
<dbReference type="RefSeq" id="WP_171289025.1">
    <property type="nucleotide sequence ID" value="NZ_FZLN01000001.1"/>
</dbReference>
<dbReference type="Proteomes" id="UP000243463">
    <property type="component" value="Unassembled WGS sequence"/>
</dbReference>
<dbReference type="PANTHER" id="PTHR43798:SF33">
    <property type="entry name" value="HYDROLASE, PUTATIVE (AFU_ORTHOLOGUE AFUA_2G14860)-RELATED"/>
    <property type="match status" value="1"/>
</dbReference>
<dbReference type="SUPFAM" id="SSF53474">
    <property type="entry name" value="alpha/beta-Hydrolases"/>
    <property type="match status" value="1"/>
</dbReference>
<dbReference type="EMBL" id="FZLN01000001">
    <property type="protein sequence ID" value="SNQ28752.1"/>
    <property type="molecule type" value="Genomic_DNA"/>
</dbReference>
<name>A0A217EEP2_9GAMM</name>
<gene>
    <name evidence="2" type="ORF">SAMN05444584_0677</name>
</gene>
<dbReference type="Pfam" id="PF00561">
    <property type="entry name" value="Abhydrolase_1"/>
    <property type="match status" value="1"/>
</dbReference>
<sequence length="281" mass="31599">MIIGSEKLTYQALCDAYEVKTVEKNGQTWAYRESGEGPAIVLLHGISSGSASWINQLEALEKSYRVIAWDAPGYGQSSVFATDKPNAADYADALHQLCEMLDVKNPLIIGHSLGCMAAAAYYSKYEQSSRGLILVDPAQGYANFDEAKKEEVYQKRPQLLARLGYKEMAKQRGLKLFSQHTAENIWLVEYVMSQLTQHGFTHASYLLAYDSIEHYLNTSMKNVFFIYGEQDGITLPADIKRLASTYQFIHVYGIDHAGHISYLDQPSVFNNLLKDIEMLIN</sequence>
<dbReference type="PRINTS" id="PR00111">
    <property type="entry name" value="ABHYDROLASE"/>
</dbReference>
<dbReference type="InterPro" id="IPR050266">
    <property type="entry name" value="AB_hydrolase_sf"/>
</dbReference>
<proteinExistence type="predicted"/>
<dbReference type="PANTHER" id="PTHR43798">
    <property type="entry name" value="MONOACYLGLYCEROL LIPASE"/>
    <property type="match status" value="1"/>
</dbReference>
<evidence type="ECO:0000259" key="1">
    <source>
        <dbReference type="Pfam" id="PF00561"/>
    </source>
</evidence>
<reference evidence="3" key="1">
    <citation type="submission" date="2017-06" db="EMBL/GenBank/DDBJ databases">
        <authorList>
            <person name="Varghese N."/>
            <person name="Submissions S."/>
        </authorList>
    </citation>
    <scope>NUCLEOTIDE SEQUENCE [LARGE SCALE GENOMIC DNA]</scope>
    <source>
        <strain evidence="3">ANC 5114</strain>
    </source>
</reference>
<evidence type="ECO:0000313" key="2">
    <source>
        <dbReference type="EMBL" id="SNQ28752.1"/>
    </source>
</evidence>
<dbReference type="AlphaFoldDB" id="A0A217EEP2"/>